<evidence type="ECO:0000256" key="10">
    <source>
        <dbReference type="PIRSR" id="PIRSR000388-3"/>
    </source>
</evidence>
<dbReference type="NCBIfam" id="NF001452">
    <property type="entry name" value="PRK00311.1"/>
    <property type="match status" value="1"/>
</dbReference>
<dbReference type="FunFam" id="3.20.20.60:FF:000003">
    <property type="entry name" value="3-methyl-2-oxobutanoate hydroxymethyltransferase"/>
    <property type="match status" value="1"/>
</dbReference>
<comment type="similarity">
    <text evidence="2 7">Belongs to the PanB family.</text>
</comment>
<dbReference type="UniPathway" id="UPA00028">
    <property type="reaction ID" value="UER00003"/>
</dbReference>
<dbReference type="NCBIfam" id="TIGR00222">
    <property type="entry name" value="panB"/>
    <property type="match status" value="1"/>
</dbReference>
<feature type="binding site" evidence="7 9">
    <location>
        <begin position="45"/>
        <end position="46"/>
    </location>
    <ligand>
        <name>3-methyl-2-oxobutanoate</name>
        <dbReference type="ChEBI" id="CHEBI:11851"/>
    </ligand>
</feature>
<evidence type="ECO:0000256" key="3">
    <source>
        <dbReference type="ARBA" id="ARBA00011424"/>
    </source>
</evidence>
<dbReference type="Pfam" id="PF02548">
    <property type="entry name" value="Pantoate_transf"/>
    <property type="match status" value="1"/>
</dbReference>
<dbReference type="PIRSF" id="PIRSF000388">
    <property type="entry name" value="Pantoate_hydroxy_MeTrfase"/>
    <property type="match status" value="1"/>
</dbReference>
<dbReference type="Proteomes" id="UP000016587">
    <property type="component" value="Chromosome"/>
</dbReference>
<comment type="subcellular location">
    <subcellularLocation>
        <location evidence="7">Cytoplasm</location>
    </subcellularLocation>
</comment>
<evidence type="ECO:0000256" key="5">
    <source>
        <dbReference type="ARBA" id="ARBA00022679"/>
    </source>
</evidence>
<dbReference type="HOGENOM" id="CLU_036645_1_0_7"/>
<organism evidence="11 12">
    <name type="scientific">Megalodesulfovibrio gigas (strain ATCC 19364 / DSM 1382 / NCIMB 9332 / VKM B-1759)</name>
    <name type="common">Desulfovibrio gigas</name>
    <dbReference type="NCBI Taxonomy" id="1121448"/>
    <lineage>
        <taxon>Bacteria</taxon>
        <taxon>Pseudomonadati</taxon>
        <taxon>Thermodesulfobacteriota</taxon>
        <taxon>Desulfovibrionia</taxon>
        <taxon>Desulfovibrionales</taxon>
        <taxon>Desulfovibrionaceae</taxon>
        <taxon>Megalodesulfovibrio</taxon>
    </lineage>
</organism>
<name>T2GAB0_MEGG1</name>
<keyword evidence="12" id="KW-1185">Reference proteome</keyword>
<dbReference type="InterPro" id="IPR003700">
    <property type="entry name" value="Pantoate_hydroxy_MeTrfase"/>
</dbReference>
<dbReference type="PATRIC" id="fig|1121448.10.peg.1372"/>
<evidence type="ECO:0000313" key="12">
    <source>
        <dbReference type="Proteomes" id="UP000016587"/>
    </source>
</evidence>
<dbReference type="CDD" id="cd06557">
    <property type="entry name" value="KPHMT-like"/>
    <property type="match status" value="1"/>
</dbReference>
<reference evidence="12" key="2">
    <citation type="submission" date="2013-07" db="EMBL/GenBank/DDBJ databases">
        <authorList>
            <person name="Morais-Silva F.O."/>
            <person name="Rezende A.M."/>
            <person name="Pimentel C."/>
            <person name="Resende D.M."/>
            <person name="Santos C.I."/>
            <person name="Clemente C."/>
            <person name="de Oliveira L.M."/>
            <person name="da Silva S.M."/>
            <person name="Costa D.A."/>
            <person name="Varela-Raposo A."/>
            <person name="Horacio E.C.A."/>
            <person name="Matos M."/>
            <person name="Flores O."/>
            <person name="Ruiz J.C."/>
            <person name="Rodrigues-Pousada C."/>
        </authorList>
    </citation>
    <scope>NUCLEOTIDE SEQUENCE [LARGE SCALE GENOMIC DNA]</scope>
    <source>
        <strain evidence="12">ATCC 19364 / DSM 1382 / NCIMB 9332 / VKM B-1759</strain>
    </source>
</reference>
<dbReference type="SUPFAM" id="SSF51621">
    <property type="entry name" value="Phosphoenolpyruvate/pyruvate domain"/>
    <property type="match status" value="1"/>
</dbReference>
<dbReference type="GO" id="GO:0032259">
    <property type="term" value="P:methylation"/>
    <property type="evidence" value="ECO:0007669"/>
    <property type="project" value="UniProtKB-KW"/>
</dbReference>
<dbReference type="AlphaFoldDB" id="T2GAB0"/>
<feature type="binding site" evidence="7 9">
    <location>
        <position position="114"/>
    </location>
    <ligand>
        <name>3-methyl-2-oxobutanoate</name>
        <dbReference type="ChEBI" id="CHEBI:11851"/>
    </ligand>
</feature>
<evidence type="ECO:0000256" key="1">
    <source>
        <dbReference type="ARBA" id="ARBA00005033"/>
    </source>
</evidence>
<dbReference type="STRING" id="1121448.DGI_1377"/>
<dbReference type="Gene3D" id="3.20.20.60">
    <property type="entry name" value="Phosphoenolpyruvate-binding domains"/>
    <property type="match status" value="1"/>
</dbReference>
<evidence type="ECO:0000256" key="7">
    <source>
        <dbReference type="HAMAP-Rule" id="MF_00156"/>
    </source>
</evidence>
<keyword evidence="5 7" id="KW-0808">Transferase</keyword>
<evidence type="ECO:0000256" key="8">
    <source>
        <dbReference type="PIRSR" id="PIRSR000388-1"/>
    </source>
</evidence>
<dbReference type="HAMAP" id="MF_00156">
    <property type="entry name" value="PanB"/>
    <property type="match status" value="1"/>
</dbReference>
<keyword evidence="7 10" id="KW-0460">Magnesium</keyword>
<dbReference type="OrthoDB" id="9781789at2"/>
<dbReference type="GO" id="GO:0015940">
    <property type="term" value="P:pantothenate biosynthetic process"/>
    <property type="evidence" value="ECO:0007669"/>
    <property type="project" value="UniProtKB-UniRule"/>
</dbReference>
<gene>
    <name evidence="7" type="primary">panB</name>
    <name evidence="11" type="ORF">DGI_1377</name>
</gene>
<dbReference type="InterPro" id="IPR040442">
    <property type="entry name" value="Pyrv_kinase-like_dom_sf"/>
</dbReference>
<feature type="binding site" evidence="7 10">
    <location>
        <position position="45"/>
    </location>
    <ligand>
        <name>Mg(2+)</name>
        <dbReference type="ChEBI" id="CHEBI:18420"/>
    </ligand>
</feature>
<reference evidence="11 12" key="1">
    <citation type="journal article" date="2013" name="J. Bacteriol.">
        <title>Roles of HynAB and Ech, the only two hydrogenases found in the model sulfate reducer Desulfovibrio gigas.</title>
        <authorList>
            <person name="Morais-Silva F.O."/>
            <person name="Santos C.I."/>
            <person name="Rodrigues R."/>
            <person name="Pereira I.A."/>
            <person name="Rodrigues-Pousada C."/>
        </authorList>
    </citation>
    <scope>NUCLEOTIDE SEQUENCE [LARGE SCALE GENOMIC DNA]</scope>
    <source>
        <strain evidence="12">ATCC 19364 / DSM 1382 / NCIMB 9332 / VKM B-1759</strain>
    </source>
</reference>
<dbReference type="EC" id="2.1.2.11" evidence="7"/>
<protein>
    <recommendedName>
        <fullName evidence="7">3-methyl-2-oxobutanoate hydroxymethyltransferase</fullName>
        <ecNumber evidence="7">2.1.2.11</ecNumber>
    </recommendedName>
    <alternativeName>
        <fullName evidence="7">Ketopantoate hydroxymethyltransferase</fullName>
        <shortName evidence="7">KPHMT</shortName>
    </alternativeName>
</protein>
<dbReference type="PANTHER" id="PTHR20881">
    <property type="entry name" value="3-METHYL-2-OXOBUTANOATE HYDROXYMETHYLTRANSFERASE"/>
    <property type="match status" value="1"/>
</dbReference>
<dbReference type="GO" id="GO:0003864">
    <property type="term" value="F:3-methyl-2-oxobutanoate hydroxymethyltransferase activity"/>
    <property type="evidence" value="ECO:0007669"/>
    <property type="project" value="UniProtKB-UniRule"/>
</dbReference>
<evidence type="ECO:0000256" key="2">
    <source>
        <dbReference type="ARBA" id="ARBA00008676"/>
    </source>
</evidence>
<dbReference type="eggNOG" id="COG0413">
    <property type="taxonomic scope" value="Bacteria"/>
</dbReference>
<accession>T2GAB0</accession>
<dbReference type="RefSeq" id="WP_021760019.1">
    <property type="nucleotide sequence ID" value="NC_022444.1"/>
</dbReference>
<feature type="binding site" evidence="7 9">
    <location>
        <position position="84"/>
    </location>
    <ligand>
        <name>3-methyl-2-oxobutanoate</name>
        <dbReference type="ChEBI" id="CHEBI:11851"/>
    </ligand>
</feature>
<evidence type="ECO:0000256" key="9">
    <source>
        <dbReference type="PIRSR" id="PIRSR000388-2"/>
    </source>
</evidence>
<dbReference type="KEGG" id="dgg:DGI_1377"/>
<dbReference type="GO" id="GO:0005737">
    <property type="term" value="C:cytoplasm"/>
    <property type="evidence" value="ECO:0007669"/>
    <property type="project" value="UniProtKB-SubCell"/>
</dbReference>
<comment type="pathway">
    <text evidence="1 7">Cofactor biosynthesis; (R)-pantothenate biosynthesis; (R)-pantoate from 3-methyl-2-oxobutanoate: step 1/2.</text>
</comment>
<dbReference type="EMBL" id="CP006585">
    <property type="protein sequence ID" value="AGW13223.1"/>
    <property type="molecule type" value="Genomic_DNA"/>
</dbReference>
<sequence>MAQRQTARSVSARKGGDPLVMLTAYDFPTARMAEDAGADILLVGDSLAMVVLGHPDTLSVTVDEMVHHCKAVSRAAQRALVVGDLPFLSYEAGPAQALASAGRLVKEGGVRAVKLEGGREVLPQVQALLDAGIPVMGHVGLTPQRLARLGGFRVQGRDSATAQAILDDALALSRAGCFAVVLECVPAALARVVTAALDAPTIGIGAGAQCDGQVLVLHDVLGLFEGLRPTFVKRYAELGAAGREALAAYAAEVRQGVFPGPEHGFAMDELLLDTLTVDGRPATALLGEPAA</sequence>
<evidence type="ECO:0000313" key="11">
    <source>
        <dbReference type="EMBL" id="AGW13223.1"/>
    </source>
</evidence>
<keyword evidence="7 10" id="KW-0479">Metal-binding</keyword>
<feature type="binding site" evidence="7 10">
    <location>
        <position position="84"/>
    </location>
    <ligand>
        <name>Mg(2+)</name>
        <dbReference type="ChEBI" id="CHEBI:18420"/>
    </ligand>
</feature>
<comment type="subunit">
    <text evidence="3 7">Homodecamer; pentamer of dimers.</text>
</comment>
<comment type="cofactor">
    <cofactor evidence="7 10">
        <name>Mg(2+)</name>
        <dbReference type="ChEBI" id="CHEBI:18420"/>
    </cofactor>
    <text evidence="7 10">Binds 1 Mg(2+) ion per subunit.</text>
</comment>
<feature type="binding site" evidence="7 10">
    <location>
        <position position="116"/>
    </location>
    <ligand>
        <name>Mg(2+)</name>
        <dbReference type="ChEBI" id="CHEBI:18420"/>
    </ligand>
</feature>
<evidence type="ECO:0000256" key="4">
    <source>
        <dbReference type="ARBA" id="ARBA00022655"/>
    </source>
</evidence>
<keyword evidence="4 7" id="KW-0566">Pantothenate biosynthesis</keyword>
<dbReference type="InterPro" id="IPR015813">
    <property type="entry name" value="Pyrv/PenolPyrv_kinase-like_dom"/>
</dbReference>
<dbReference type="GO" id="GO:0008168">
    <property type="term" value="F:methyltransferase activity"/>
    <property type="evidence" value="ECO:0007669"/>
    <property type="project" value="UniProtKB-KW"/>
</dbReference>
<keyword evidence="7" id="KW-0963">Cytoplasm</keyword>
<dbReference type="PANTHER" id="PTHR20881:SF0">
    <property type="entry name" value="3-METHYL-2-OXOBUTANOATE HYDROXYMETHYLTRANSFERASE"/>
    <property type="match status" value="1"/>
</dbReference>
<keyword evidence="11" id="KW-0489">Methyltransferase</keyword>
<feature type="active site" description="Proton acceptor" evidence="7 8">
    <location>
        <position position="183"/>
    </location>
</feature>
<comment type="function">
    <text evidence="6 7">Catalyzes the reversible reaction in which hydroxymethyl group from 5,10-methylenetetrahydrofolate is transferred onto alpha-ketoisovalerate to form ketopantoate.</text>
</comment>
<proteinExistence type="inferred from homology"/>
<comment type="catalytic activity">
    <reaction evidence="7">
        <text>(6R)-5,10-methylene-5,6,7,8-tetrahydrofolate + 3-methyl-2-oxobutanoate + H2O = 2-dehydropantoate + (6S)-5,6,7,8-tetrahydrofolate</text>
        <dbReference type="Rhea" id="RHEA:11824"/>
        <dbReference type="ChEBI" id="CHEBI:11561"/>
        <dbReference type="ChEBI" id="CHEBI:11851"/>
        <dbReference type="ChEBI" id="CHEBI:15377"/>
        <dbReference type="ChEBI" id="CHEBI:15636"/>
        <dbReference type="ChEBI" id="CHEBI:57453"/>
        <dbReference type="EC" id="2.1.2.11"/>
    </reaction>
</comment>
<evidence type="ECO:0000256" key="6">
    <source>
        <dbReference type="ARBA" id="ARBA00056497"/>
    </source>
</evidence>
<dbReference type="GO" id="GO:0000287">
    <property type="term" value="F:magnesium ion binding"/>
    <property type="evidence" value="ECO:0007669"/>
    <property type="project" value="TreeGrafter"/>
</dbReference>